<dbReference type="PANTHER" id="PTHR33732:SF3">
    <property type="entry name" value="OS07G0671800 PROTEIN"/>
    <property type="match status" value="1"/>
</dbReference>
<accession>A0AAW1YAD6</accession>
<reference evidence="2 3" key="1">
    <citation type="journal article" date="2023" name="G3 (Bethesda)">
        <title>A chromosome-length genome assembly and annotation of blackberry (Rubus argutus, cv. 'Hillquist').</title>
        <authorList>
            <person name="Bruna T."/>
            <person name="Aryal R."/>
            <person name="Dudchenko O."/>
            <person name="Sargent D.J."/>
            <person name="Mead D."/>
            <person name="Buti M."/>
            <person name="Cavallini A."/>
            <person name="Hytonen T."/>
            <person name="Andres J."/>
            <person name="Pham M."/>
            <person name="Weisz D."/>
            <person name="Mascagni F."/>
            <person name="Usai G."/>
            <person name="Natali L."/>
            <person name="Bassil N."/>
            <person name="Fernandez G.E."/>
            <person name="Lomsadze A."/>
            <person name="Armour M."/>
            <person name="Olukolu B."/>
            <person name="Poorten T."/>
            <person name="Britton C."/>
            <person name="Davik J."/>
            <person name="Ashrafi H."/>
            <person name="Aiden E.L."/>
            <person name="Borodovsky M."/>
            <person name="Worthington M."/>
        </authorList>
    </citation>
    <scope>NUCLEOTIDE SEQUENCE [LARGE SCALE GENOMIC DNA]</scope>
    <source>
        <strain evidence="2">PI 553951</strain>
    </source>
</reference>
<dbReference type="InterPro" id="IPR008802">
    <property type="entry name" value="REF"/>
</dbReference>
<evidence type="ECO:0000313" key="2">
    <source>
        <dbReference type="EMBL" id="KAK9945652.1"/>
    </source>
</evidence>
<gene>
    <name evidence="2" type="ORF">M0R45_011156</name>
</gene>
<comment type="similarity">
    <text evidence="1">Belongs to the REF/SRPP family.</text>
</comment>
<evidence type="ECO:0000256" key="1">
    <source>
        <dbReference type="ARBA" id="ARBA00009737"/>
    </source>
</evidence>
<sequence length="234" mass="25898">MADSEPSHPIDTVNLNEKKLKYLEFVQVAAIYALVCFSSLYEFAKENAGPLKPGVQTVEGTVKAVVGPVYEKFQDLPFQLLKFVDRKVDESFSELERHVPCLVKQASNKALFVASEVQRAGLVDAARNITVSAYSKYEPMAEEVYCKYEPVAEQYAVSAWRSLNRLPLVPQVAQIVVPTAAYWADKYNRAVCFTAERGFPVVACLPLIPTERIAKAFDEAEPVSTNGGAVALEQ</sequence>
<dbReference type="EMBL" id="JBEDUW010000002">
    <property type="protein sequence ID" value="KAK9945652.1"/>
    <property type="molecule type" value="Genomic_DNA"/>
</dbReference>
<evidence type="ECO:0000313" key="3">
    <source>
        <dbReference type="Proteomes" id="UP001457282"/>
    </source>
</evidence>
<protein>
    <recommendedName>
        <fullName evidence="4">Stress-related protein</fullName>
    </recommendedName>
</protein>
<evidence type="ECO:0008006" key="4">
    <source>
        <dbReference type="Google" id="ProtNLM"/>
    </source>
</evidence>
<dbReference type="AlphaFoldDB" id="A0AAW1YAD6"/>
<proteinExistence type="inferred from homology"/>
<comment type="caution">
    <text evidence="2">The sequence shown here is derived from an EMBL/GenBank/DDBJ whole genome shotgun (WGS) entry which is preliminary data.</text>
</comment>
<dbReference type="PANTHER" id="PTHR33732">
    <property type="entry name" value="REF/SRPP-LIKE PROTEIN OS05G0151300/LOC_OS05G05940"/>
    <property type="match status" value="1"/>
</dbReference>
<keyword evidence="3" id="KW-1185">Reference proteome</keyword>
<name>A0AAW1YAD6_RUBAR</name>
<organism evidence="2 3">
    <name type="scientific">Rubus argutus</name>
    <name type="common">Southern blackberry</name>
    <dbReference type="NCBI Taxonomy" id="59490"/>
    <lineage>
        <taxon>Eukaryota</taxon>
        <taxon>Viridiplantae</taxon>
        <taxon>Streptophyta</taxon>
        <taxon>Embryophyta</taxon>
        <taxon>Tracheophyta</taxon>
        <taxon>Spermatophyta</taxon>
        <taxon>Magnoliopsida</taxon>
        <taxon>eudicotyledons</taxon>
        <taxon>Gunneridae</taxon>
        <taxon>Pentapetalae</taxon>
        <taxon>rosids</taxon>
        <taxon>fabids</taxon>
        <taxon>Rosales</taxon>
        <taxon>Rosaceae</taxon>
        <taxon>Rosoideae</taxon>
        <taxon>Rosoideae incertae sedis</taxon>
        <taxon>Rubus</taxon>
    </lineage>
</organism>
<dbReference type="Pfam" id="PF05755">
    <property type="entry name" value="REF"/>
    <property type="match status" value="1"/>
</dbReference>
<dbReference type="Proteomes" id="UP001457282">
    <property type="component" value="Unassembled WGS sequence"/>
</dbReference>